<reference evidence="2 3" key="1">
    <citation type="submission" date="2015-09" db="EMBL/GenBank/DDBJ databases">
        <title>Trachymyrmex cornetzi WGS genome.</title>
        <authorList>
            <person name="Nygaard S."/>
            <person name="Hu H."/>
            <person name="Boomsma J."/>
            <person name="Zhang G."/>
        </authorList>
    </citation>
    <scope>NUCLEOTIDE SEQUENCE [LARGE SCALE GENOMIC DNA]</scope>
    <source>
        <strain evidence="2">Tcor2-1</strain>
        <tissue evidence="2">Whole body</tissue>
    </source>
</reference>
<organism evidence="2 3">
    <name type="scientific">Trachymyrmex cornetzi</name>
    <dbReference type="NCBI Taxonomy" id="471704"/>
    <lineage>
        <taxon>Eukaryota</taxon>
        <taxon>Metazoa</taxon>
        <taxon>Ecdysozoa</taxon>
        <taxon>Arthropoda</taxon>
        <taxon>Hexapoda</taxon>
        <taxon>Insecta</taxon>
        <taxon>Pterygota</taxon>
        <taxon>Neoptera</taxon>
        <taxon>Endopterygota</taxon>
        <taxon>Hymenoptera</taxon>
        <taxon>Apocrita</taxon>
        <taxon>Aculeata</taxon>
        <taxon>Formicoidea</taxon>
        <taxon>Formicidae</taxon>
        <taxon>Myrmicinae</taxon>
        <taxon>Trachymyrmex</taxon>
    </lineage>
</organism>
<feature type="compositionally biased region" description="Basic and acidic residues" evidence="1">
    <location>
        <begin position="1253"/>
        <end position="1266"/>
    </location>
</feature>
<dbReference type="AlphaFoldDB" id="A0A151JCB7"/>
<feature type="region of interest" description="Disordered" evidence="1">
    <location>
        <begin position="862"/>
        <end position="898"/>
    </location>
</feature>
<evidence type="ECO:0000313" key="2">
    <source>
        <dbReference type="EMBL" id="KYN23229.1"/>
    </source>
</evidence>
<accession>A0A151JCB7</accession>
<sequence length="1274" mass="145361">MEECIKLFGRDVCVLSAVSPKIFAKQAQENNPNKYSAIRIPEYVTQISPRDDINHSNKLKATDPYFASESSTNEINKSNVNVNEYLESTSIKSNADIDEASLREFHPESTKQISKSDIDYDKNTPFNTIKNIHTSIKKLMDPTIDEITTTGKRKLLGKSKNHKTKLLLNPNDEEIVNPTSSEKFLYFTPLYKSNNSDEEANNLKINQQNQVTNIKSNLNTSQEETTTVISYDFKPDPKKQDRNYLKESNANIYSKKKIPQEHFEEETTTSSNSNTRDNFEEEIKKEIIGIETSIKPEEIPQEQSTTMQYFNDKKLSNSNNKESTTNNIKTIDSSTNKLPFCDNTLLLNSIRKVINDFTSNTRLTKTKDFDENILQTQGKNLLPEILQVPNLKDILSMPQIENTIVDKVKDVLSYVTAIPRKDFTNDWSHGVIKNTLHSILDTLSGFHHKLPPMMLEEHQFKDGQWETNLVTLAPILDQKLSVATPKNLREIIKELLNSPAIASQIDQNIVRNIIVQSVKNNLSNDKDDKIDDLIIHALNDILQIKQNIDVKKQDTKIDNKKIHTADNQKAKTLENNANILTISEFPQLLHLYEKKEKEESTNEDKIKEDIRNQILKKVDGQDDAEKKIAESLKPKIIYHKAILQNNLSVLEPNSTETGQYIKNHPIDKESNKETITITNSSQETPNYISDNKILENIVGAKDAEEEVNHTSENTLTTTTDKIDPLIILERIKFNLPPIKYYSPETLKYATNRIDDKNVEITTAPMNFIQKPSSNYAQDDMPLQNTAETKDENEMECLTTTDGNLISSTNGEYRPIIISLTDNILESQQQNLTENNIIKIQEVTTEIQRTYAKTTYFKAGLSGDDGSRTNSPSLTGKTTNIHINNDNENSNGNSDNDNNNLINKMYNNEDIIKAKKVIVSSSKSSALNDIYSAQLFPSSIASDDISELQKSQLYYINDGVKLPLEIKTLEDGSYALLISKNVCEQILTRKCPCCVPLQGHIIRSLKNHQQEDIHAMTTNMEKKDQENILGSNSFPFQPFNTVTRRNALRTQNLKKEEEEKERINEHHLWKPNDDNFAMISMPVIDFAKKYNLLLDFNEERVLLNKTELQNKILNYNKSIVNSVEGFKRQSDEKNVNNNNNIKKNGLLDENGLLYENNDAIDEFSDLINSRKKKNTPNMNFPVSPSTKKLFNLRKNSEEFEIQKADTEKNQSKIAQELKLPEVENTNNVQNMNTAQKINSENQGNPVLKEINISEESKMSKEEEKSDKLLNTTEGN</sequence>
<name>A0A151JCB7_9HYME</name>
<gene>
    <name evidence="2" type="ORF">ALC57_04373</name>
</gene>
<protein>
    <submittedName>
        <fullName evidence="2">Uncharacterized protein</fullName>
    </submittedName>
</protein>
<dbReference type="EMBL" id="KQ979048">
    <property type="protein sequence ID" value="KYN23229.1"/>
    <property type="molecule type" value="Genomic_DNA"/>
</dbReference>
<feature type="compositionally biased region" description="Polar residues" evidence="1">
    <location>
        <begin position="867"/>
        <end position="878"/>
    </location>
</feature>
<feature type="compositionally biased region" description="Low complexity" evidence="1">
    <location>
        <begin position="879"/>
        <end position="898"/>
    </location>
</feature>
<feature type="compositionally biased region" description="Polar residues" evidence="1">
    <location>
        <begin position="1233"/>
        <end position="1243"/>
    </location>
</feature>
<keyword evidence="3" id="KW-1185">Reference proteome</keyword>
<dbReference type="Proteomes" id="UP000078492">
    <property type="component" value="Unassembled WGS sequence"/>
</dbReference>
<evidence type="ECO:0000313" key="3">
    <source>
        <dbReference type="Proteomes" id="UP000078492"/>
    </source>
</evidence>
<proteinExistence type="predicted"/>
<feature type="region of interest" description="Disordered" evidence="1">
    <location>
        <begin position="1233"/>
        <end position="1274"/>
    </location>
</feature>
<evidence type="ECO:0000256" key="1">
    <source>
        <dbReference type="SAM" id="MobiDB-lite"/>
    </source>
</evidence>
<dbReference type="STRING" id="471704.A0A151JCB7"/>